<dbReference type="InterPro" id="IPR012340">
    <property type="entry name" value="NA-bd_OB-fold"/>
</dbReference>
<dbReference type="AlphaFoldDB" id="A0A7C5UXJ6"/>
<feature type="binding site" evidence="2">
    <location>
        <position position="167"/>
    </location>
    <ligand>
        <name>Zn(2+)</name>
        <dbReference type="ChEBI" id="CHEBI:29105"/>
    </ligand>
</feature>
<dbReference type="Gene3D" id="2.40.50.140">
    <property type="entry name" value="Nucleic acid-binding proteins"/>
    <property type="match status" value="1"/>
</dbReference>
<dbReference type="SUPFAM" id="SSF110324">
    <property type="entry name" value="Ribosomal L27 protein-like"/>
    <property type="match status" value="1"/>
</dbReference>
<dbReference type="GO" id="GO:0006401">
    <property type="term" value="P:RNA catabolic process"/>
    <property type="evidence" value="ECO:0007669"/>
    <property type="project" value="UniProtKB-UniRule"/>
</dbReference>
<comment type="subunit">
    <text evidence="2">Component of the archaeal exosome complex. Forms a trimer of Rrp4 and/or Csl4 subunits. The trimer associates with an hexameric ring-like arrangement composed of 3 Rrp41-Rrp42 heterodimers. Interacts with DnaG.</text>
</comment>
<evidence type="ECO:0000256" key="1">
    <source>
        <dbReference type="ARBA" id="ARBA00022835"/>
    </source>
</evidence>
<dbReference type="PROSITE" id="PS50126">
    <property type="entry name" value="S1"/>
    <property type="match status" value="1"/>
</dbReference>
<dbReference type="EMBL" id="DRUB01000055">
    <property type="protein sequence ID" value="HHR95821.1"/>
    <property type="molecule type" value="Genomic_DNA"/>
</dbReference>
<dbReference type="InterPro" id="IPR025721">
    <property type="entry name" value="Exosome_cplx_N_dom"/>
</dbReference>
<dbReference type="Gene3D" id="2.20.70.10">
    <property type="match status" value="1"/>
</dbReference>
<evidence type="ECO:0000313" key="4">
    <source>
        <dbReference type="EMBL" id="HHP82441.1"/>
    </source>
</evidence>
<feature type="binding site" evidence="2">
    <location>
        <position position="148"/>
    </location>
    <ligand>
        <name>Zn(2+)</name>
        <dbReference type="ChEBI" id="CHEBI:29105"/>
    </ligand>
</feature>
<dbReference type="Pfam" id="PF14382">
    <property type="entry name" value="ECR1_N"/>
    <property type="match status" value="1"/>
</dbReference>
<dbReference type="InterPro" id="IPR039771">
    <property type="entry name" value="Csl4"/>
</dbReference>
<feature type="binding site" evidence="2">
    <location>
        <position position="151"/>
    </location>
    <ligand>
        <name>Zn(2+)</name>
        <dbReference type="ChEBI" id="CHEBI:29105"/>
    </ligand>
</feature>
<protein>
    <recommendedName>
        <fullName evidence="2">Exosome complex component Csl4</fullName>
    </recommendedName>
</protein>
<dbReference type="SUPFAM" id="SSF50249">
    <property type="entry name" value="Nucleic acid-binding proteins"/>
    <property type="match status" value="1"/>
</dbReference>
<comment type="subcellular location">
    <subcellularLocation>
        <location evidence="2">Cytoplasm</location>
    </subcellularLocation>
</comment>
<dbReference type="InterPro" id="IPR030850">
    <property type="entry name" value="Exosome_Csl4_arc"/>
</dbReference>
<dbReference type="GO" id="GO:0005737">
    <property type="term" value="C:cytoplasm"/>
    <property type="evidence" value="ECO:0007669"/>
    <property type="project" value="UniProtKB-SubCell"/>
</dbReference>
<gene>
    <name evidence="2" type="primary">csl4</name>
    <name evidence="5" type="ORF">ENL47_03135</name>
    <name evidence="4" type="ORF">ENM84_07240</name>
</gene>
<organism evidence="5">
    <name type="scientific">Ignisphaera aggregans</name>
    <dbReference type="NCBI Taxonomy" id="334771"/>
    <lineage>
        <taxon>Archaea</taxon>
        <taxon>Thermoproteota</taxon>
        <taxon>Thermoprotei</taxon>
        <taxon>Desulfurococcales</taxon>
        <taxon>Desulfurococcaceae</taxon>
        <taxon>Ignisphaera</taxon>
    </lineage>
</organism>
<keyword evidence="2" id="KW-0479">Metal-binding</keyword>
<name>A0A7C5UXJ6_9CREN</name>
<accession>A0A7C5UXJ6</accession>
<dbReference type="EMBL" id="DRZI01000312">
    <property type="protein sequence ID" value="HHP82441.1"/>
    <property type="molecule type" value="Genomic_DNA"/>
</dbReference>
<dbReference type="GO" id="GO:0006396">
    <property type="term" value="P:RNA processing"/>
    <property type="evidence" value="ECO:0007669"/>
    <property type="project" value="InterPro"/>
</dbReference>
<evidence type="ECO:0000256" key="2">
    <source>
        <dbReference type="HAMAP-Rule" id="MF_00975"/>
    </source>
</evidence>
<evidence type="ECO:0000313" key="5">
    <source>
        <dbReference type="EMBL" id="HHR95821.1"/>
    </source>
</evidence>
<comment type="caution">
    <text evidence="5">The sequence shown here is derived from an EMBL/GenBank/DDBJ whole genome shotgun (WGS) entry which is preliminary data.</text>
</comment>
<comment type="similarity">
    <text evidence="2">Belongs to the CSL4 family.</text>
</comment>
<dbReference type="PANTHER" id="PTHR12686:SF8">
    <property type="entry name" value="EXOSOME COMPLEX COMPONENT CSL4"/>
    <property type="match status" value="1"/>
</dbReference>
<proteinExistence type="inferred from homology"/>
<keyword evidence="1 2" id="KW-0271">Exosome</keyword>
<comment type="function">
    <text evidence="2">Non-catalytic component of the exosome, which is a complex involved in RNA degradation. Increases the RNA binding and the efficiency of RNA degradation. Helpful for the interaction of the exosome with A-poor RNAs.</text>
</comment>
<sequence>MARKIVVPGEMLCMEEEFLPFEGVYTLNGVIRAYILGTPIYDTINRRVYIKSIKNPRRPKAGDIVIGAVEKMRDDMATTKIIGYDPSTPFKHIFTGILHISQVMETRIQSLYEYIKLGDFVKVKVLNNYIPYIISMKDPKLGVILAYCSKCGSPLAKIGDILKCTKCGNIENRKLSIDYIFIKGK</sequence>
<dbReference type="NCBIfam" id="NF034126">
    <property type="entry name" value="PRK09521.1"/>
    <property type="match status" value="1"/>
</dbReference>
<keyword evidence="2" id="KW-0963">Cytoplasm</keyword>
<dbReference type="Gene3D" id="2.40.50.100">
    <property type="match status" value="1"/>
</dbReference>
<dbReference type="HAMAP" id="MF_00975">
    <property type="entry name" value="Exosome_Csl4"/>
    <property type="match status" value="1"/>
</dbReference>
<dbReference type="PANTHER" id="PTHR12686">
    <property type="entry name" value="3'-5' EXORIBONUCLEASE CSL4-RELATED"/>
    <property type="match status" value="1"/>
</dbReference>
<dbReference type="GO" id="GO:0000178">
    <property type="term" value="C:exosome (RNase complex)"/>
    <property type="evidence" value="ECO:0007669"/>
    <property type="project" value="UniProtKB-KW"/>
</dbReference>
<dbReference type="GO" id="GO:0008270">
    <property type="term" value="F:zinc ion binding"/>
    <property type="evidence" value="ECO:0007669"/>
    <property type="project" value="UniProtKB-UniRule"/>
</dbReference>
<reference evidence="5" key="1">
    <citation type="journal article" date="2020" name="mSystems">
        <title>Genome- and Community-Level Interaction Insights into Carbon Utilization and Element Cycling Functions of Hydrothermarchaeota in Hydrothermal Sediment.</title>
        <authorList>
            <person name="Zhou Z."/>
            <person name="Liu Y."/>
            <person name="Xu W."/>
            <person name="Pan J."/>
            <person name="Luo Z.H."/>
            <person name="Li M."/>
        </authorList>
    </citation>
    <scope>NUCLEOTIDE SEQUENCE [LARGE SCALE GENOMIC DNA]</scope>
    <source>
        <strain evidence="5">SpSt-1</strain>
        <strain evidence="4">SpSt-1121</strain>
    </source>
</reference>
<evidence type="ECO:0000259" key="3">
    <source>
        <dbReference type="PROSITE" id="PS50126"/>
    </source>
</evidence>
<feature type="domain" description="S1 motif" evidence="3">
    <location>
        <begin position="62"/>
        <end position="127"/>
    </location>
</feature>
<dbReference type="InterPro" id="IPR003029">
    <property type="entry name" value="S1_domain"/>
</dbReference>
<dbReference type="GO" id="GO:0003676">
    <property type="term" value="F:nucleic acid binding"/>
    <property type="evidence" value="ECO:0007669"/>
    <property type="project" value="InterPro"/>
</dbReference>
<keyword evidence="2" id="KW-0862">Zinc</keyword>
<feature type="binding site" evidence="2">
    <location>
        <position position="164"/>
    </location>
    <ligand>
        <name>Zn(2+)</name>
        <dbReference type="ChEBI" id="CHEBI:29105"/>
    </ligand>
</feature>